<dbReference type="SMART" id="SM00409">
    <property type="entry name" value="IG"/>
    <property type="match status" value="2"/>
</dbReference>
<evidence type="ECO:0000256" key="3">
    <source>
        <dbReference type="ARBA" id="ARBA00022692"/>
    </source>
</evidence>
<dbReference type="Proteomes" id="UP000326458">
    <property type="component" value="Unassembled WGS sequence"/>
</dbReference>
<keyword evidence="4" id="KW-0732">Signal</keyword>
<evidence type="ECO:0000256" key="1">
    <source>
        <dbReference type="ARBA" id="ARBA00004251"/>
    </source>
</evidence>
<dbReference type="GO" id="GO:0031295">
    <property type="term" value="P:T cell costimulation"/>
    <property type="evidence" value="ECO:0007669"/>
    <property type="project" value="TreeGrafter"/>
</dbReference>
<protein>
    <recommendedName>
        <fullName evidence="11">Ig-like domain-containing protein</fullName>
    </recommendedName>
</protein>
<dbReference type="GO" id="GO:0042102">
    <property type="term" value="P:positive regulation of T cell proliferation"/>
    <property type="evidence" value="ECO:0007669"/>
    <property type="project" value="TreeGrafter"/>
</dbReference>
<dbReference type="InterPro" id="IPR013106">
    <property type="entry name" value="Ig_V-set"/>
</dbReference>
<evidence type="ECO:0000256" key="5">
    <source>
        <dbReference type="ARBA" id="ARBA00022989"/>
    </source>
</evidence>
<evidence type="ECO:0000256" key="2">
    <source>
        <dbReference type="ARBA" id="ARBA00022475"/>
    </source>
</evidence>
<feature type="domain" description="Ig-like" evidence="11">
    <location>
        <begin position="217"/>
        <end position="293"/>
    </location>
</feature>
<dbReference type="PANTHER" id="PTHR25466">
    <property type="entry name" value="T-LYMPHOCYTE ACTIVATION ANTIGEN"/>
    <property type="match status" value="1"/>
</dbReference>
<dbReference type="InterPro" id="IPR053896">
    <property type="entry name" value="BTN3A2-like_Ig-C"/>
</dbReference>
<evidence type="ECO:0000256" key="8">
    <source>
        <dbReference type="ARBA" id="ARBA00023170"/>
    </source>
</evidence>
<dbReference type="InterPro" id="IPR013783">
    <property type="entry name" value="Ig-like_fold"/>
</dbReference>
<dbReference type="GO" id="GO:0006955">
    <property type="term" value="P:immune response"/>
    <property type="evidence" value="ECO:0007669"/>
    <property type="project" value="TreeGrafter"/>
</dbReference>
<evidence type="ECO:0000256" key="4">
    <source>
        <dbReference type="ARBA" id="ARBA00022729"/>
    </source>
</evidence>
<feature type="non-terminal residue" evidence="12">
    <location>
        <position position="1"/>
    </location>
</feature>
<keyword evidence="8" id="KW-0675">Receptor</keyword>
<feature type="domain" description="Ig-like" evidence="11">
    <location>
        <begin position="98"/>
        <end position="180"/>
    </location>
</feature>
<dbReference type="InterPro" id="IPR007110">
    <property type="entry name" value="Ig-like_dom"/>
</dbReference>
<keyword evidence="7" id="KW-1015">Disulfide bond</keyword>
<keyword evidence="2" id="KW-1003">Cell membrane</keyword>
<keyword evidence="9" id="KW-0325">Glycoprotein</keyword>
<comment type="subcellular location">
    <subcellularLocation>
        <location evidence="1">Cell membrane</location>
        <topology evidence="1">Single-pass type I membrane protein</topology>
    </subcellularLocation>
</comment>
<dbReference type="EMBL" id="VCEA01000003">
    <property type="protein sequence ID" value="KAB0342329.1"/>
    <property type="molecule type" value="Genomic_DNA"/>
</dbReference>
<dbReference type="Pfam" id="PF07686">
    <property type="entry name" value="V-set"/>
    <property type="match status" value="1"/>
</dbReference>
<dbReference type="Gene3D" id="2.60.40.10">
    <property type="entry name" value="Immunoglobulins"/>
    <property type="match status" value="3"/>
</dbReference>
<dbReference type="InterPro" id="IPR036179">
    <property type="entry name" value="Ig-like_dom_sf"/>
</dbReference>
<dbReference type="InterPro" id="IPR051713">
    <property type="entry name" value="T-cell_Activation_Regulation"/>
</dbReference>
<dbReference type="PROSITE" id="PS50835">
    <property type="entry name" value="IG_LIKE"/>
    <property type="match status" value="2"/>
</dbReference>
<dbReference type="Pfam" id="PF22705">
    <property type="entry name" value="C2-set_3"/>
    <property type="match status" value="1"/>
</dbReference>
<name>A0A5N3UZZ9_MUNMU</name>
<reference evidence="12 13" key="1">
    <citation type="submission" date="2019-06" db="EMBL/GenBank/DDBJ databases">
        <title>Discovery of a novel chromosome fission-fusion reversal in muntjac.</title>
        <authorList>
            <person name="Mudd A.B."/>
            <person name="Bredeson J.V."/>
            <person name="Baum R."/>
            <person name="Hockemeyer D."/>
            <person name="Rokhsar D.S."/>
        </authorList>
    </citation>
    <scope>NUCLEOTIDE SEQUENCE [LARGE SCALE GENOMIC DNA]</scope>
    <source>
        <strain evidence="12">UTSW_UCB_Mm</strain>
        <tissue evidence="12">Fibroblast cell line</tissue>
    </source>
</reference>
<evidence type="ECO:0000256" key="10">
    <source>
        <dbReference type="ARBA" id="ARBA00023319"/>
    </source>
</evidence>
<dbReference type="AlphaFoldDB" id="A0A5N3UZZ9"/>
<evidence type="ECO:0000313" key="13">
    <source>
        <dbReference type="Proteomes" id="UP000326458"/>
    </source>
</evidence>
<dbReference type="SUPFAM" id="SSF48726">
    <property type="entry name" value="Immunoglobulin"/>
    <property type="match status" value="3"/>
</dbReference>
<keyword evidence="10" id="KW-0393">Immunoglobulin domain</keyword>
<proteinExistence type="predicted"/>
<dbReference type="GO" id="GO:0071222">
    <property type="term" value="P:cellular response to lipopolysaccharide"/>
    <property type="evidence" value="ECO:0007669"/>
    <property type="project" value="TreeGrafter"/>
</dbReference>
<dbReference type="GO" id="GO:0009897">
    <property type="term" value="C:external side of plasma membrane"/>
    <property type="evidence" value="ECO:0007669"/>
    <property type="project" value="TreeGrafter"/>
</dbReference>
<evidence type="ECO:0000259" key="11">
    <source>
        <dbReference type="PROSITE" id="PS50835"/>
    </source>
</evidence>
<dbReference type="FunFam" id="2.60.40.10:FF:001310">
    <property type="entry name" value="HERV-H LTR-associating 2"/>
    <property type="match status" value="1"/>
</dbReference>
<sequence>LASFSHVSVNEQIVTGRLREDVILPCSFENGPNVVIHWKNQDTNIYSYYRDRDQLETQDPRYVNRLSPFPGEIYNGNASLCFRRLTIDDGGVYVLTCPSFSLIDFVTPVMEYEKKTTNSFLVCTVFSVFPYPNIKWKVDNNTTISDRRERKEDDPFGPFHVNSRVNITGSNSSYQCAIENPLLKQTWTGRWTMKDVLHKMESENVLLSCKPENNFSPPNQDFTVTWSRVENGNSLLLACFKNSSQETLISQPQISWKEEPINSRDFSLTLKDLRLSGSGEYLCNITSNERTLLTMQTLHVVCYNYSFVKGHGSPSSILAWRIPWAEEPTLCDPMDCSPPGSSVNEILQARILEWPSGKPLLIVATAQNSIVLDGPFYFNPCEL</sequence>
<evidence type="ECO:0000256" key="6">
    <source>
        <dbReference type="ARBA" id="ARBA00023136"/>
    </source>
</evidence>
<gene>
    <name evidence="12" type="ORF">FD754_019255</name>
</gene>
<evidence type="ECO:0000313" key="12">
    <source>
        <dbReference type="EMBL" id="KAB0342329.1"/>
    </source>
</evidence>
<dbReference type="GO" id="GO:0042130">
    <property type="term" value="P:negative regulation of T cell proliferation"/>
    <property type="evidence" value="ECO:0007669"/>
    <property type="project" value="TreeGrafter"/>
</dbReference>
<dbReference type="InterPro" id="IPR003599">
    <property type="entry name" value="Ig_sub"/>
</dbReference>
<keyword evidence="3" id="KW-0812">Transmembrane</keyword>
<dbReference type="PANTHER" id="PTHR25466:SF14">
    <property type="entry name" value="BUTYROPHILIN SUBFAMILY 2 MEMBER A2-LIKE-RELATED"/>
    <property type="match status" value="1"/>
</dbReference>
<keyword evidence="5" id="KW-1133">Transmembrane helix</keyword>
<dbReference type="FunFam" id="2.60.40.10:FF:001051">
    <property type="entry name" value="HERV-H LTR-associating 2"/>
    <property type="match status" value="1"/>
</dbReference>
<accession>A0A5N3UZZ9</accession>
<evidence type="ECO:0000256" key="9">
    <source>
        <dbReference type="ARBA" id="ARBA00023180"/>
    </source>
</evidence>
<keyword evidence="6" id="KW-0472">Membrane</keyword>
<evidence type="ECO:0000256" key="7">
    <source>
        <dbReference type="ARBA" id="ARBA00023157"/>
    </source>
</evidence>
<dbReference type="GO" id="GO:0007166">
    <property type="term" value="P:cell surface receptor signaling pathway"/>
    <property type="evidence" value="ECO:0007669"/>
    <property type="project" value="TreeGrafter"/>
</dbReference>
<comment type="caution">
    <text evidence="12">The sequence shown here is derived from an EMBL/GenBank/DDBJ whole genome shotgun (WGS) entry which is preliminary data.</text>
</comment>
<organism evidence="12 13">
    <name type="scientific">Muntiacus muntjak</name>
    <name type="common">Barking deer</name>
    <name type="synonym">Indian muntjac</name>
    <dbReference type="NCBI Taxonomy" id="9888"/>
    <lineage>
        <taxon>Eukaryota</taxon>
        <taxon>Metazoa</taxon>
        <taxon>Chordata</taxon>
        <taxon>Craniata</taxon>
        <taxon>Vertebrata</taxon>
        <taxon>Euteleostomi</taxon>
        <taxon>Mammalia</taxon>
        <taxon>Eutheria</taxon>
        <taxon>Laurasiatheria</taxon>
        <taxon>Artiodactyla</taxon>
        <taxon>Ruminantia</taxon>
        <taxon>Pecora</taxon>
        <taxon>Cervidae</taxon>
        <taxon>Muntiacinae</taxon>
        <taxon>Muntiacus</taxon>
    </lineage>
</organism>
<keyword evidence="13" id="KW-1185">Reference proteome</keyword>